<proteinExistence type="predicted"/>
<dbReference type="PANTHER" id="PTHR31389">
    <property type="entry name" value="LD39211P"/>
    <property type="match status" value="1"/>
</dbReference>
<reference evidence="2 3" key="1">
    <citation type="journal article" date="2021" name="Elife">
        <title>Chloroplast acquisition without the gene transfer in kleptoplastic sea slugs, Plakobranchus ocellatus.</title>
        <authorList>
            <person name="Maeda T."/>
            <person name="Takahashi S."/>
            <person name="Yoshida T."/>
            <person name="Shimamura S."/>
            <person name="Takaki Y."/>
            <person name="Nagai Y."/>
            <person name="Toyoda A."/>
            <person name="Suzuki Y."/>
            <person name="Arimoto A."/>
            <person name="Ishii H."/>
            <person name="Satoh N."/>
            <person name="Nishiyama T."/>
            <person name="Hasebe M."/>
            <person name="Maruyama T."/>
            <person name="Minagawa J."/>
            <person name="Obokata J."/>
            <person name="Shigenobu S."/>
        </authorList>
    </citation>
    <scope>NUCLEOTIDE SEQUENCE [LARGE SCALE GENOMIC DNA]</scope>
</reference>
<comment type="caution">
    <text evidence="2">The sequence shown here is derived from an EMBL/GenBank/DDBJ whole genome shotgun (WGS) entry which is preliminary data.</text>
</comment>
<evidence type="ECO:0000313" key="2">
    <source>
        <dbReference type="EMBL" id="GFN80362.1"/>
    </source>
</evidence>
<keyword evidence="3" id="KW-1185">Reference proteome</keyword>
<feature type="region of interest" description="Disordered" evidence="1">
    <location>
        <begin position="26"/>
        <end position="51"/>
    </location>
</feature>
<dbReference type="Proteomes" id="UP000735302">
    <property type="component" value="Unassembled WGS sequence"/>
</dbReference>
<accession>A0AAV3YDZ8</accession>
<dbReference type="EMBL" id="BLXT01000825">
    <property type="protein sequence ID" value="GFN80362.1"/>
    <property type="molecule type" value="Genomic_DNA"/>
</dbReference>
<gene>
    <name evidence="2" type="ORF">PoB_000686800</name>
</gene>
<dbReference type="PANTHER" id="PTHR31389:SF4">
    <property type="entry name" value="LD39211P"/>
    <property type="match status" value="1"/>
</dbReference>
<sequence>MAGVNKNTILYLFSPLEPITSATTDAKARSDIQHPPPTIFEKNAMAPESNKTSSEVSSLAFSLRERLNIPNDAIRILYNNSCKLKSTIKPCQDPLCHSLNKTIEKRLEDILSPNLQLSKSQLNTILSIGKTIPMSDVIIASAVSANHYEEMQAMFKALHEQVYPKLLNFTMVLFDLGLKPHQWKMTKKNCRCRLISFNFDLFPPHVRDLHCYSWKPIIIRAVASKATTLVVWQDASVRWRDGFKIIFQRAALYGQQIVVTDHADRVTSNTVKEMFQYMNEDVCRFHNVPEIANAMALHRPDPLIVRTIMDPWARCALESECMCPAKYDVWTIRHCNNYGTHRCHRFDQSALTLLTAKLYEDERYKIEIPEQHKHVRVMRGDRLTDYFTP</sequence>
<protein>
    <submittedName>
        <fullName evidence="2">Uncharacterized protein</fullName>
    </submittedName>
</protein>
<evidence type="ECO:0000256" key="1">
    <source>
        <dbReference type="SAM" id="MobiDB-lite"/>
    </source>
</evidence>
<dbReference type="Pfam" id="PF07801">
    <property type="entry name" value="DUF1647"/>
    <property type="match status" value="1"/>
</dbReference>
<organism evidence="2 3">
    <name type="scientific">Plakobranchus ocellatus</name>
    <dbReference type="NCBI Taxonomy" id="259542"/>
    <lineage>
        <taxon>Eukaryota</taxon>
        <taxon>Metazoa</taxon>
        <taxon>Spiralia</taxon>
        <taxon>Lophotrochozoa</taxon>
        <taxon>Mollusca</taxon>
        <taxon>Gastropoda</taxon>
        <taxon>Heterobranchia</taxon>
        <taxon>Euthyneura</taxon>
        <taxon>Panpulmonata</taxon>
        <taxon>Sacoglossa</taxon>
        <taxon>Placobranchoidea</taxon>
        <taxon>Plakobranchidae</taxon>
        <taxon>Plakobranchus</taxon>
    </lineage>
</organism>
<name>A0AAV3YDZ8_9GAST</name>
<evidence type="ECO:0000313" key="3">
    <source>
        <dbReference type="Proteomes" id="UP000735302"/>
    </source>
</evidence>
<dbReference type="AlphaFoldDB" id="A0AAV3YDZ8"/>
<dbReference type="InterPro" id="IPR012444">
    <property type="entry name" value="DUF1647"/>
</dbReference>